<gene>
    <name evidence="1" type="ORF">DPMN_089849</name>
</gene>
<evidence type="ECO:0000313" key="1">
    <source>
        <dbReference type="EMBL" id="KAH3847524.1"/>
    </source>
</evidence>
<dbReference type="EMBL" id="JAIWYP010000003">
    <property type="protein sequence ID" value="KAH3847524.1"/>
    <property type="molecule type" value="Genomic_DNA"/>
</dbReference>
<evidence type="ECO:0000313" key="2">
    <source>
        <dbReference type="Proteomes" id="UP000828390"/>
    </source>
</evidence>
<proteinExistence type="predicted"/>
<accession>A0A9D4KXJ9</accession>
<reference evidence="1" key="1">
    <citation type="journal article" date="2019" name="bioRxiv">
        <title>The Genome of the Zebra Mussel, Dreissena polymorpha: A Resource for Invasive Species Research.</title>
        <authorList>
            <person name="McCartney M.A."/>
            <person name="Auch B."/>
            <person name="Kono T."/>
            <person name="Mallez S."/>
            <person name="Zhang Y."/>
            <person name="Obille A."/>
            <person name="Becker A."/>
            <person name="Abrahante J.E."/>
            <person name="Garbe J."/>
            <person name="Badalamenti J.P."/>
            <person name="Herman A."/>
            <person name="Mangelson H."/>
            <person name="Liachko I."/>
            <person name="Sullivan S."/>
            <person name="Sone E.D."/>
            <person name="Koren S."/>
            <person name="Silverstein K.A.T."/>
            <person name="Beckman K.B."/>
            <person name="Gohl D.M."/>
        </authorList>
    </citation>
    <scope>NUCLEOTIDE SEQUENCE</scope>
    <source>
        <strain evidence="1">Duluth1</strain>
        <tissue evidence="1">Whole animal</tissue>
    </source>
</reference>
<comment type="caution">
    <text evidence="1">The sequence shown here is derived from an EMBL/GenBank/DDBJ whole genome shotgun (WGS) entry which is preliminary data.</text>
</comment>
<name>A0A9D4KXJ9_DREPO</name>
<dbReference type="AlphaFoldDB" id="A0A9D4KXJ9"/>
<reference evidence="1" key="2">
    <citation type="submission" date="2020-11" db="EMBL/GenBank/DDBJ databases">
        <authorList>
            <person name="McCartney M.A."/>
            <person name="Auch B."/>
            <person name="Kono T."/>
            <person name="Mallez S."/>
            <person name="Becker A."/>
            <person name="Gohl D.M."/>
            <person name="Silverstein K.A.T."/>
            <person name="Koren S."/>
            <person name="Bechman K.B."/>
            <person name="Herman A."/>
            <person name="Abrahante J.E."/>
            <person name="Garbe J."/>
        </authorList>
    </citation>
    <scope>NUCLEOTIDE SEQUENCE</scope>
    <source>
        <strain evidence="1">Duluth1</strain>
        <tissue evidence="1">Whole animal</tissue>
    </source>
</reference>
<keyword evidence="2" id="KW-1185">Reference proteome</keyword>
<protein>
    <submittedName>
        <fullName evidence="1">Uncharacterized protein</fullName>
    </submittedName>
</protein>
<organism evidence="1 2">
    <name type="scientific">Dreissena polymorpha</name>
    <name type="common">Zebra mussel</name>
    <name type="synonym">Mytilus polymorpha</name>
    <dbReference type="NCBI Taxonomy" id="45954"/>
    <lineage>
        <taxon>Eukaryota</taxon>
        <taxon>Metazoa</taxon>
        <taxon>Spiralia</taxon>
        <taxon>Lophotrochozoa</taxon>
        <taxon>Mollusca</taxon>
        <taxon>Bivalvia</taxon>
        <taxon>Autobranchia</taxon>
        <taxon>Heteroconchia</taxon>
        <taxon>Euheterodonta</taxon>
        <taxon>Imparidentia</taxon>
        <taxon>Neoheterodontei</taxon>
        <taxon>Myida</taxon>
        <taxon>Dreissenoidea</taxon>
        <taxon>Dreissenidae</taxon>
        <taxon>Dreissena</taxon>
    </lineage>
</organism>
<dbReference type="Proteomes" id="UP000828390">
    <property type="component" value="Unassembled WGS sequence"/>
</dbReference>
<sequence>MLVMIVCINTQSRQGVCVTMLIARSVHDLHIVLAQLLNPSGYLSLWLLKVEKPRQTTMVSAYQELPTKEVMGELPCESDHSQQFLTGGTVPHLFFGESK</sequence>